<dbReference type="RefSeq" id="WP_066339590.1">
    <property type="nucleotide sequence ID" value="NZ_LWSG01000044.1"/>
</dbReference>
<evidence type="ECO:0000256" key="3">
    <source>
        <dbReference type="ARBA" id="ARBA00022692"/>
    </source>
</evidence>
<evidence type="ECO:0000313" key="8">
    <source>
        <dbReference type="Proteomes" id="UP000078534"/>
    </source>
</evidence>
<keyword evidence="4 6" id="KW-1133">Transmembrane helix</keyword>
<keyword evidence="5 6" id="KW-0472">Membrane</keyword>
<feature type="transmembrane region" description="Helical" evidence="6">
    <location>
        <begin position="149"/>
        <end position="174"/>
    </location>
</feature>
<proteinExistence type="predicted"/>
<keyword evidence="3 6" id="KW-0812">Transmembrane</keyword>
<gene>
    <name evidence="7" type="ORF">A6K24_12255</name>
</gene>
<name>A0A179SRF5_9BACI</name>
<evidence type="ECO:0008006" key="9">
    <source>
        <dbReference type="Google" id="ProtNLM"/>
    </source>
</evidence>
<accession>A0A179SRF5</accession>
<evidence type="ECO:0000256" key="4">
    <source>
        <dbReference type="ARBA" id="ARBA00022989"/>
    </source>
</evidence>
<dbReference type="EMBL" id="LWSG01000044">
    <property type="protein sequence ID" value="OAS82883.1"/>
    <property type="molecule type" value="Genomic_DNA"/>
</dbReference>
<keyword evidence="8" id="KW-1185">Reference proteome</keyword>
<evidence type="ECO:0000256" key="5">
    <source>
        <dbReference type="ARBA" id="ARBA00023136"/>
    </source>
</evidence>
<feature type="transmembrane region" description="Helical" evidence="6">
    <location>
        <begin position="76"/>
        <end position="95"/>
    </location>
</feature>
<dbReference type="GO" id="GO:0005886">
    <property type="term" value="C:plasma membrane"/>
    <property type="evidence" value="ECO:0007669"/>
    <property type="project" value="UniProtKB-SubCell"/>
</dbReference>
<dbReference type="Proteomes" id="UP000078534">
    <property type="component" value="Unassembled WGS sequence"/>
</dbReference>
<organism evidence="7 8">
    <name type="scientific">Metabacillus litoralis</name>
    <dbReference type="NCBI Taxonomy" id="152268"/>
    <lineage>
        <taxon>Bacteria</taxon>
        <taxon>Bacillati</taxon>
        <taxon>Bacillota</taxon>
        <taxon>Bacilli</taxon>
        <taxon>Bacillales</taxon>
        <taxon>Bacillaceae</taxon>
        <taxon>Metabacillus</taxon>
    </lineage>
</organism>
<comment type="subcellular location">
    <subcellularLocation>
        <location evidence="1">Cell membrane</location>
        <topology evidence="1">Multi-pass membrane protein</topology>
    </subcellularLocation>
</comment>
<comment type="caution">
    <text evidence="7">The sequence shown here is derived from an EMBL/GenBank/DDBJ whole genome shotgun (WGS) entry which is preliminary data.</text>
</comment>
<dbReference type="OrthoDB" id="2182285at2"/>
<evidence type="ECO:0000256" key="1">
    <source>
        <dbReference type="ARBA" id="ARBA00004651"/>
    </source>
</evidence>
<dbReference type="PANTHER" id="PTHR33545:SF9">
    <property type="entry name" value="UPF0750 MEMBRANE PROTEIN YITE"/>
    <property type="match status" value="1"/>
</dbReference>
<dbReference type="Pfam" id="PF02588">
    <property type="entry name" value="YitT_membrane"/>
    <property type="match status" value="1"/>
</dbReference>
<evidence type="ECO:0000256" key="2">
    <source>
        <dbReference type="ARBA" id="ARBA00022475"/>
    </source>
</evidence>
<sequence>MNILKKNIIFGIAATIQGVAMATFLFPHFIPSGGAASLGVVLNYLFHLPFAFTLWILNASLLVAAVKWLGKSSVIWTMYCVTVTSATINFISPLIEQPISNVIQDLIIGSLIFGVGIGILFRMGASSGGMDILALILSKTKGLPPGKTLFWINGSLLVLTGVVVDWTIILYAVVCQFIGTRIIDIIYKLPLKSRELEVVNGYESI</sequence>
<evidence type="ECO:0000313" key="7">
    <source>
        <dbReference type="EMBL" id="OAS82883.1"/>
    </source>
</evidence>
<dbReference type="AlphaFoldDB" id="A0A179SRF5"/>
<dbReference type="InterPro" id="IPR003740">
    <property type="entry name" value="YitT"/>
</dbReference>
<feature type="transmembrane region" description="Helical" evidence="6">
    <location>
        <begin position="7"/>
        <end position="30"/>
    </location>
</feature>
<reference evidence="8" key="1">
    <citation type="submission" date="2016-04" db="EMBL/GenBank/DDBJ databases">
        <authorList>
            <person name="Lyu Z."/>
            <person name="Lyu W."/>
        </authorList>
    </citation>
    <scope>NUCLEOTIDE SEQUENCE [LARGE SCALE GENOMIC DNA]</scope>
    <source>
        <strain evidence="8">C44</strain>
    </source>
</reference>
<dbReference type="STRING" id="152268.A6K24_12255"/>
<protein>
    <recommendedName>
        <fullName evidence="9">YitT family protein</fullName>
    </recommendedName>
</protein>
<dbReference type="PANTHER" id="PTHR33545">
    <property type="entry name" value="UPF0750 MEMBRANE PROTEIN YITT-RELATED"/>
    <property type="match status" value="1"/>
</dbReference>
<feature type="transmembrane region" description="Helical" evidence="6">
    <location>
        <begin position="107"/>
        <end position="137"/>
    </location>
</feature>
<feature type="transmembrane region" description="Helical" evidence="6">
    <location>
        <begin position="50"/>
        <end position="69"/>
    </location>
</feature>
<dbReference type="InterPro" id="IPR051461">
    <property type="entry name" value="UPF0750_membrane"/>
</dbReference>
<evidence type="ECO:0000256" key="6">
    <source>
        <dbReference type="SAM" id="Phobius"/>
    </source>
</evidence>
<keyword evidence="2" id="KW-1003">Cell membrane</keyword>